<reference evidence="1 2" key="1">
    <citation type="journal article" date="2022" name="Nat. Plants">
        <title>Genomes of leafy and leafless Platanthera orchids illuminate the evolution of mycoheterotrophy.</title>
        <authorList>
            <person name="Li M.H."/>
            <person name="Liu K.W."/>
            <person name="Li Z."/>
            <person name="Lu H.C."/>
            <person name="Ye Q.L."/>
            <person name="Zhang D."/>
            <person name="Wang J.Y."/>
            <person name="Li Y.F."/>
            <person name="Zhong Z.M."/>
            <person name="Liu X."/>
            <person name="Yu X."/>
            <person name="Liu D.K."/>
            <person name="Tu X.D."/>
            <person name="Liu B."/>
            <person name="Hao Y."/>
            <person name="Liao X.Y."/>
            <person name="Jiang Y.T."/>
            <person name="Sun W.H."/>
            <person name="Chen J."/>
            <person name="Chen Y.Q."/>
            <person name="Ai Y."/>
            <person name="Zhai J.W."/>
            <person name="Wu S.S."/>
            <person name="Zhou Z."/>
            <person name="Hsiao Y.Y."/>
            <person name="Wu W.L."/>
            <person name="Chen Y.Y."/>
            <person name="Lin Y.F."/>
            <person name="Hsu J.L."/>
            <person name="Li C.Y."/>
            <person name="Wang Z.W."/>
            <person name="Zhao X."/>
            <person name="Zhong W.Y."/>
            <person name="Ma X.K."/>
            <person name="Ma L."/>
            <person name="Huang J."/>
            <person name="Chen G.Z."/>
            <person name="Huang M.Z."/>
            <person name="Huang L."/>
            <person name="Peng D.H."/>
            <person name="Luo Y.B."/>
            <person name="Zou S.Q."/>
            <person name="Chen S.P."/>
            <person name="Lan S."/>
            <person name="Tsai W.C."/>
            <person name="Van de Peer Y."/>
            <person name="Liu Z.J."/>
        </authorList>
    </citation>
    <scope>NUCLEOTIDE SEQUENCE [LARGE SCALE GENOMIC DNA]</scope>
    <source>
        <strain evidence="1">Lor288</strain>
    </source>
</reference>
<dbReference type="EMBL" id="JBBWWR010000005">
    <property type="protein sequence ID" value="KAK8966925.1"/>
    <property type="molecule type" value="Genomic_DNA"/>
</dbReference>
<protein>
    <submittedName>
        <fullName evidence="1">Uncharacterized protein</fullName>
    </submittedName>
</protein>
<name>A0ABR2MRZ0_9ASPA</name>
<organism evidence="1 2">
    <name type="scientific">Platanthera guangdongensis</name>
    <dbReference type="NCBI Taxonomy" id="2320717"/>
    <lineage>
        <taxon>Eukaryota</taxon>
        <taxon>Viridiplantae</taxon>
        <taxon>Streptophyta</taxon>
        <taxon>Embryophyta</taxon>
        <taxon>Tracheophyta</taxon>
        <taxon>Spermatophyta</taxon>
        <taxon>Magnoliopsida</taxon>
        <taxon>Liliopsida</taxon>
        <taxon>Asparagales</taxon>
        <taxon>Orchidaceae</taxon>
        <taxon>Orchidoideae</taxon>
        <taxon>Orchideae</taxon>
        <taxon>Orchidinae</taxon>
        <taxon>Platanthera</taxon>
    </lineage>
</organism>
<accession>A0ABR2MRZ0</accession>
<dbReference type="Proteomes" id="UP001412067">
    <property type="component" value="Unassembled WGS sequence"/>
</dbReference>
<comment type="caution">
    <text evidence="1">The sequence shown here is derived from an EMBL/GenBank/DDBJ whole genome shotgun (WGS) entry which is preliminary data.</text>
</comment>
<sequence length="129" mass="14348">MPPSRYPLPRKTLSSALMRSSRHILAKLSGGHAATPVISCRLLKSHSQPSRVNVKPLINSSRLISLSMKPSYFCSHKPLSSSAPDRKRFEKLQEKLRNLGFESLPQPGQGTRNVCPQVIIALTHSVWHS</sequence>
<evidence type="ECO:0000313" key="2">
    <source>
        <dbReference type="Proteomes" id="UP001412067"/>
    </source>
</evidence>
<keyword evidence="2" id="KW-1185">Reference proteome</keyword>
<evidence type="ECO:0000313" key="1">
    <source>
        <dbReference type="EMBL" id="KAK8966925.1"/>
    </source>
</evidence>
<proteinExistence type="predicted"/>
<gene>
    <name evidence="1" type="ORF">KSP40_PGU020940</name>
</gene>